<sequence>MKKTYRKPVLVKRELLSAVTAAPAASGR</sequence>
<evidence type="ECO:0000313" key="1">
    <source>
        <dbReference type="EMBL" id="QKC76616.1"/>
    </source>
</evidence>
<evidence type="ECO:0000313" key="2">
    <source>
        <dbReference type="Proteomes" id="UP000503339"/>
    </source>
</evidence>
<name>A0A6M7UIL6_9HYPH</name>
<dbReference type="KEGG" id="merd:EB233_14725"/>
<organism evidence="1 2">
    <name type="scientific">Mesorhizobium erdmanii</name>
    <dbReference type="NCBI Taxonomy" id="1777866"/>
    <lineage>
        <taxon>Bacteria</taxon>
        <taxon>Pseudomonadati</taxon>
        <taxon>Pseudomonadota</taxon>
        <taxon>Alphaproteobacteria</taxon>
        <taxon>Hyphomicrobiales</taxon>
        <taxon>Phyllobacteriaceae</taxon>
        <taxon>Mesorhizobium</taxon>
    </lineage>
</organism>
<accession>A0A6M7UIL6</accession>
<keyword evidence="2" id="KW-1185">Reference proteome</keyword>
<gene>
    <name evidence="1" type="ORF">EB233_14725</name>
</gene>
<reference evidence="1 2" key="1">
    <citation type="submission" date="2018-10" db="EMBL/GenBank/DDBJ databases">
        <authorList>
            <person name="Perry B.J."/>
            <person name="Sullivan J.T."/>
            <person name="Murphy R.J.T."/>
            <person name="Ramsay J.P."/>
            <person name="Ronson C.W."/>
        </authorList>
    </citation>
    <scope>NUCLEOTIDE SEQUENCE [LARGE SCALE GENOMIC DNA]</scope>
    <source>
        <strain evidence="1 2">NZP2014</strain>
    </source>
</reference>
<dbReference type="Proteomes" id="UP000503339">
    <property type="component" value="Chromosome"/>
</dbReference>
<dbReference type="AlphaFoldDB" id="A0A6M7UIL6"/>
<proteinExistence type="predicted"/>
<dbReference type="EMBL" id="CP033361">
    <property type="protein sequence ID" value="QKC76616.1"/>
    <property type="molecule type" value="Genomic_DNA"/>
</dbReference>
<protein>
    <submittedName>
        <fullName evidence="1">Putative RiPP</fullName>
    </submittedName>
</protein>